<dbReference type="Gene3D" id="1.50.10.20">
    <property type="match status" value="1"/>
</dbReference>
<dbReference type="RefSeq" id="WP_149850722.1">
    <property type="nucleotide sequence ID" value="NZ_VUOB01000029.1"/>
</dbReference>
<evidence type="ECO:0000313" key="2">
    <source>
        <dbReference type="Proteomes" id="UP000323454"/>
    </source>
</evidence>
<reference evidence="1 2" key="2">
    <citation type="submission" date="2019-09" db="EMBL/GenBank/DDBJ databases">
        <authorList>
            <person name="Jin C."/>
        </authorList>
    </citation>
    <scope>NUCLEOTIDE SEQUENCE [LARGE SCALE GENOMIC DNA]</scope>
    <source>
        <strain evidence="1 2">AN110305</strain>
    </source>
</reference>
<sequence>MIERAKDFIWHNARVLEQHRFACHFGPGDTGTDAVLRALLAYQNPDGGFGHALEPDGRGPSSQPLHVFMALRLLDEVGLADSPTTQRMCDYLASVSTPDGGVPNVHPAMRDHPRAPWWVIQDDPPGAILPTGLIVGLLHKNRIEHPWLAPATEFCWRAVDAITDPHPYEVGACVDFLDHAPDRDRAERTAERLGAMVRERRLVDLGDGAPRPEGYAEGEVHKPHDYARTPDSLARRWFTDAEFERSLDDLAAGQQEDGAWRFFWTVWTPVTEFEWRPVVTIDALLKLRAFGRL</sequence>
<name>A0A5B2XC80_9PSEU</name>
<accession>A0A5B2XC80</accession>
<evidence type="ECO:0000313" key="1">
    <source>
        <dbReference type="EMBL" id="KAA2261318.1"/>
    </source>
</evidence>
<protein>
    <recommendedName>
        <fullName evidence="3">Prenyltransferase and squalene oxidase repeat-containing protein</fullName>
    </recommendedName>
</protein>
<reference evidence="1 2" key="1">
    <citation type="submission" date="2019-09" db="EMBL/GenBank/DDBJ databases">
        <title>Goodfellowia gen. nov., a new genus of the Pseudonocardineae related to Actinoalloteichus, containing Goodfellowia coeruleoviolacea gen. nov., comb. nov. gen. nov., comb. nov.</title>
        <authorList>
            <person name="Labeda D."/>
        </authorList>
    </citation>
    <scope>NUCLEOTIDE SEQUENCE [LARGE SCALE GENOMIC DNA]</scope>
    <source>
        <strain evidence="1 2">AN110305</strain>
    </source>
</reference>
<keyword evidence="2" id="KW-1185">Reference proteome</keyword>
<gene>
    <name evidence="1" type="ORF">F0L68_17910</name>
</gene>
<comment type="caution">
    <text evidence="1">The sequence shown here is derived from an EMBL/GenBank/DDBJ whole genome shotgun (WGS) entry which is preliminary data.</text>
</comment>
<dbReference type="SUPFAM" id="SSF48239">
    <property type="entry name" value="Terpenoid cyclases/Protein prenyltransferases"/>
    <property type="match status" value="1"/>
</dbReference>
<dbReference type="Proteomes" id="UP000323454">
    <property type="component" value="Unassembled WGS sequence"/>
</dbReference>
<dbReference type="EMBL" id="VUOB01000029">
    <property type="protein sequence ID" value="KAA2261318.1"/>
    <property type="molecule type" value="Genomic_DNA"/>
</dbReference>
<proteinExistence type="predicted"/>
<dbReference type="InterPro" id="IPR008930">
    <property type="entry name" value="Terpenoid_cyclase/PrenylTrfase"/>
</dbReference>
<evidence type="ECO:0008006" key="3">
    <source>
        <dbReference type="Google" id="ProtNLM"/>
    </source>
</evidence>
<dbReference type="OrthoDB" id="3286086at2"/>
<organism evidence="1 2">
    <name type="scientific">Solihabitans fulvus</name>
    <dbReference type="NCBI Taxonomy" id="1892852"/>
    <lineage>
        <taxon>Bacteria</taxon>
        <taxon>Bacillati</taxon>
        <taxon>Actinomycetota</taxon>
        <taxon>Actinomycetes</taxon>
        <taxon>Pseudonocardiales</taxon>
        <taxon>Pseudonocardiaceae</taxon>
        <taxon>Solihabitans</taxon>
    </lineage>
</organism>
<dbReference type="AlphaFoldDB" id="A0A5B2XC80"/>